<accession>A0A0G3WHK6</accession>
<dbReference type="NCBIfam" id="TIGR00067">
    <property type="entry name" value="glut_race"/>
    <property type="match status" value="1"/>
</dbReference>
<dbReference type="PROSITE" id="PS00923">
    <property type="entry name" value="ASP_GLU_RACEMASE_1"/>
    <property type="match status" value="1"/>
</dbReference>
<gene>
    <name evidence="7 8" type="primary">murI</name>
    <name evidence="8" type="ORF">Epro_0006</name>
</gene>
<feature type="binding site" evidence="7">
    <location>
        <begin position="83"/>
        <end position="84"/>
    </location>
    <ligand>
        <name>substrate</name>
    </ligand>
</feature>
<dbReference type="AlphaFoldDB" id="A0A0G3WHK6"/>
<dbReference type="HAMAP" id="MF_00258">
    <property type="entry name" value="Glu_racemase"/>
    <property type="match status" value="1"/>
</dbReference>
<evidence type="ECO:0000313" key="9">
    <source>
        <dbReference type="Proteomes" id="UP000035337"/>
    </source>
</evidence>
<dbReference type="Pfam" id="PF01177">
    <property type="entry name" value="Asp_Glu_race"/>
    <property type="match status" value="1"/>
</dbReference>
<dbReference type="GO" id="GO:0008881">
    <property type="term" value="F:glutamate racemase activity"/>
    <property type="evidence" value="ECO:0007669"/>
    <property type="project" value="UniProtKB-UniRule"/>
</dbReference>
<comment type="pathway">
    <text evidence="7">Cell wall biogenesis; peptidoglycan biosynthesis.</text>
</comment>
<dbReference type="InterPro" id="IPR018187">
    <property type="entry name" value="Asp/Glu_racemase_AS_1"/>
</dbReference>
<dbReference type="GO" id="GO:0008360">
    <property type="term" value="P:regulation of cell shape"/>
    <property type="evidence" value="ECO:0007669"/>
    <property type="project" value="UniProtKB-KW"/>
</dbReference>
<dbReference type="RefSeq" id="WP_052569479.1">
    <property type="nucleotide sequence ID" value="NZ_CP009498.1"/>
</dbReference>
<dbReference type="PROSITE" id="PS00924">
    <property type="entry name" value="ASP_GLU_RACEMASE_2"/>
    <property type="match status" value="1"/>
</dbReference>
<feature type="active site" description="Proton donor/acceptor" evidence="7">
    <location>
        <position position="192"/>
    </location>
</feature>
<comment type="similarity">
    <text evidence="7">Belongs to the aspartate/glutamate racemases family.</text>
</comment>
<dbReference type="GO" id="GO:0071555">
    <property type="term" value="P:cell wall organization"/>
    <property type="evidence" value="ECO:0007669"/>
    <property type="project" value="UniProtKB-KW"/>
</dbReference>
<dbReference type="InterPro" id="IPR033134">
    <property type="entry name" value="Asp/Glu_racemase_AS_2"/>
</dbReference>
<keyword evidence="5 7" id="KW-0413">Isomerase</keyword>
<keyword evidence="6 7" id="KW-0961">Cell wall biogenesis/degradation</keyword>
<keyword evidence="3 7" id="KW-0133">Cell shape</keyword>
<dbReference type="EC" id="5.1.1.3" evidence="2 7"/>
<evidence type="ECO:0000256" key="7">
    <source>
        <dbReference type="HAMAP-Rule" id="MF_00258"/>
    </source>
</evidence>
<dbReference type="Proteomes" id="UP000035337">
    <property type="component" value="Chromosome"/>
</dbReference>
<dbReference type="InterPro" id="IPR004391">
    <property type="entry name" value="Glu_race"/>
</dbReference>
<name>A0A0G3WHK6_9BACT</name>
<feature type="active site" description="Proton donor/acceptor" evidence="7">
    <location>
        <position position="82"/>
    </location>
</feature>
<evidence type="ECO:0000256" key="5">
    <source>
        <dbReference type="ARBA" id="ARBA00023235"/>
    </source>
</evidence>
<proteinExistence type="inferred from homology"/>
<evidence type="ECO:0000256" key="1">
    <source>
        <dbReference type="ARBA" id="ARBA00001602"/>
    </source>
</evidence>
<protein>
    <recommendedName>
        <fullName evidence="2 7">Glutamate racemase</fullName>
        <ecNumber evidence="2 7">5.1.1.3</ecNumber>
    </recommendedName>
</protein>
<evidence type="ECO:0000313" key="8">
    <source>
        <dbReference type="EMBL" id="AKL97385.1"/>
    </source>
</evidence>
<evidence type="ECO:0000256" key="6">
    <source>
        <dbReference type="ARBA" id="ARBA00023316"/>
    </source>
</evidence>
<dbReference type="EMBL" id="CP009498">
    <property type="protein sequence ID" value="AKL97385.1"/>
    <property type="molecule type" value="Genomic_DNA"/>
</dbReference>
<dbReference type="GO" id="GO:0009252">
    <property type="term" value="P:peptidoglycan biosynthetic process"/>
    <property type="evidence" value="ECO:0007669"/>
    <property type="project" value="UniProtKB-UniRule"/>
</dbReference>
<feature type="binding site" evidence="7">
    <location>
        <begin position="19"/>
        <end position="20"/>
    </location>
    <ligand>
        <name>substrate</name>
    </ligand>
</feature>
<feature type="binding site" evidence="7">
    <location>
        <begin position="193"/>
        <end position="194"/>
    </location>
    <ligand>
        <name>substrate</name>
    </ligand>
</feature>
<dbReference type="FunFam" id="3.40.50.1860:FF:000001">
    <property type="entry name" value="Glutamate racemase"/>
    <property type="match status" value="1"/>
</dbReference>
<dbReference type="SUPFAM" id="SSF53681">
    <property type="entry name" value="Aspartate/glutamate racemase"/>
    <property type="match status" value="2"/>
</dbReference>
<dbReference type="KEGG" id="epo:Epro_0006"/>
<dbReference type="PANTHER" id="PTHR21198:SF2">
    <property type="entry name" value="GLUTAMATE RACEMASE"/>
    <property type="match status" value="1"/>
</dbReference>
<dbReference type="STRING" id="1408281.Epro_0006"/>
<dbReference type="Gene3D" id="3.40.50.1860">
    <property type="match status" value="2"/>
</dbReference>
<organism evidence="8 9">
    <name type="scientific">Endomicrobium proavitum</name>
    <dbReference type="NCBI Taxonomy" id="1408281"/>
    <lineage>
        <taxon>Bacteria</taxon>
        <taxon>Pseudomonadati</taxon>
        <taxon>Elusimicrobiota</taxon>
        <taxon>Endomicrobiia</taxon>
        <taxon>Endomicrobiales</taxon>
        <taxon>Endomicrobiaceae</taxon>
        <taxon>Endomicrobium</taxon>
    </lineage>
</organism>
<feature type="binding site" evidence="7">
    <location>
        <begin position="51"/>
        <end position="52"/>
    </location>
    <ligand>
        <name>substrate</name>
    </ligand>
</feature>
<evidence type="ECO:0000256" key="3">
    <source>
        <dbReference type="ARBA" id="ARBA00022960"/>
    </source>
</evidence>
<evidence type="ECO:0000256" key="2">
    <source>
        <dbReference type="ARBA" id="ARBA00013090"/>
    </source>
</evidence>
<keyword evidence="4 7" id="KW-0573">Peptidoglycan synthesis</keyword>
<evidence type="ECO:0000256" key="4">
    <source>
        <dbReference type="ARBA" id="ARBA00022984"/>
    </source>
</evidence>
<reference evidence="8 9" key="1">
    <citation type="submission" date="2014-09" db="EMBL/GenBank/DDBJ databases">
        <title>Complete genome sequence of Endomicrobium proavitum.</title>
        <authorList>
            <person name="Zheng H."/>
        </authorList>
    </citation>
    <scope>NUCLEOTIDE SEQUENCE [LARGE SCALE GENOMIC DNA]</scope>
    <source>
        <strain evidence="8 9">Rsa215</strain>
    </source>
</reference>
<dbReference type="OrthoDB" id="9801055at2"/>
<comment type="function">
    <text evidence="7">Provides the (R)-glutamate required for cell wall biosynthesis.</text>
</comment>
<dbReference type="InterPro" id="IPR015942">
    <property type="entry name" value="Asp/Glu/hydantoin_racemase"/>
</dbReference>
<dbReference type="UniPathway" id="UPA00219"/>
<dbReference type="InterPro" id="IPR001920">
    <property type="entry name" value="Asp/Glu_race"/>
</dbReference>
<dbReference type="PANTHER" id="PTHR21198">
    <property type="entry name" value="GLUTAMATE RACEMASE"/>
    <property type="match status" value="1"/>
</dbReference>
<keyword evidence="9" id="KW-1185">Reference proteome</keyword>
<dbReference type="PATRIC" id="fig|1408281.3.peg.6"/>
<sequence length="276" mass="29942">MPTKKKNKTTENKPIGIFDSGFGGLTVMSEIRKCLPKENLIYFGDTAHVPYGSKSKNAVINFSKDIAGFLIKKDVKLIVVACNTASAFALDNLKKNLKVPVIGVIDPGAKAAAAVTKNKNIGVIGTEGTVQSGSYLKAIKKISGYSVSQQACPLFVPLVEEGWVNNKVTDDIVRHYLKPLLKKNIDTLVLGCTHYPILKNSLQKNAGKKITLVDSAKATANEVKNILEKNKISSKNSKKGTLAFYVSDNPEKFAQIGGKFFSNKISKVTKINPERA</sequence>
<comment type="catalytic activity">
    <reaction evidence="1 7">
        <text>L-glutamate = D-glutamate</text>
        <dbReference type="Rhea" id="RHEA:12813"/>
        <dbReference type="ChEBI" id="CHEBI:29985"/>
        <dbReference type="ChEBI" id="CHEBI:29986"/>
        <dbReference type="EC" id="5.1.1.3"/>
    </reaction>
</comment>